<evidence type="ECO:0000313" key="2">
    <source>
        <dbReference type="Proteomes" id="UP000030960"/>
    </source>
</evidence>
<dbReference type="AlphaFoldDB" id="A0A0B3SS78"/>
<dbReference type="Pfam" id="PF08570">
    <property type="entry name" value="DUF1761"/>
    <property type="match status" value="1"/>
</dbReference>
<reference evidence="1 2" key="1">
    <citation type="submission" date="2014-10" db="EMBL/GenBank/DDBJ databases">
        <title>Genome sequence of Ponticoccus sp. strain UMTAT08 isolated from clonal culture of toxic dinoflagellate Alexandrium tamiyavanichii.</title>
        <authorList>
            <person name="Gan H.Y."/>
            <person name="Muhd D.-D."/>
            <person name="Mohd Noor M.E."/>
            <person name="Yeong Y.S."/>
            <person name="Usup G."/>
        </authorList>
    </citation>
    <scope>NUCLEOTIDE SEQUENCE [LARGE SCALE GENOMIC DNA]</scope>
    <source>
        <strain evidence="1 2">UMTAT08</strain>
    </source>
</reference>
<accession>A0A0B3SS78</accession>
<dbReference type="PATRIC" id="fig|1515334.3.peg.1869"/>
<organism evidence="1 2">
    <name type="scientific">Mameliella alba</name>
    <dbReference type="NCBI Taxonomy" id="561184"/>
    <lineage>
        <taxon>Bacteria</taxon>
        <taxon>Pseudomonadati</taxon>
        <taxon>Pseudomonadota</taxon>
        <taxon>Alphaproteobacteria</taxon>
        <taxon>Rhodobacterales</taxon>
        <taxon>Roseobacteraceae</taxon>
        <taxon>Mameliella</taxon>
    </lineage>
</organism>
<comment type="caution">
    <text evidence="1">The sequence shown here is derived from an EMBL/GenBank/DDBJ whole genome shotgun (WGS) entry which is preliminary data.</text>
</comment>
<dbReference type="OrthoDB" id="344736at2"/>
<protein>
    <recommendedName>
        <fullName evidence="3">DUF1761 domain-containing protein</fullName>
    </recommendedName>
</protein>
<sequence>MLEFVNSLAAAILAFAAGAVWYMALAGPWKTASGVELDADGNPQGGMSAGVMILTFVMQVVVAGMMRHVFAASGVETAGAGLVSGLGIGLFFIAPWIAINNANSMRPLTLTLIDGGYATLACGLMGLVLTLF</sequence>
<dbReference type="GeneID" id="66503879"/>
<keyword evidence="2" id="KW-1185">Reference proteome</keyword>
<evidence type="ECO:0000313" key="1">
    <source>
        <dbReference type="EMBL" id="KHQ53329.1"/>
    </source>
</evidence>
<dbReference type="EMBL" id="JSUQ01000007">
    <property type="protein sequence ID" value="KHQ53329.1"/>
    <property type="molecule type" value="Genomic_DNA"/>
</dbReference>
<proteinExistence type="predicted"/>
<dbReference type="RefSeq" id="WP_043140645.1">
    <property type="nucleotide sequence ID" value="NZ_BMGQ01000021.1"/>
</dbReference>
<dbReference type="STRING" id="561184.SAMN05216376_1225"/>
<evidence type="ECO:0008006" key="3">
    <source>
        <dbReference type="Google" id="ProtNLM"/>
    </source>
</evidence>
<dbReference type="InterPro" id="IPR013879">
    <property type="entry name" value="DUF1761"/>
</dbReference>
<name>A0A0B3SS78_9RHOB</name>
<accession>A0A225Q5L8</accession>
<accession>A0A225PGC0</accession>
<gene>
    <name evidence="1" type="ORF">OA50_01857</name>
</gene>
<dbReference type="Proteomes" id="UP000030960">
    <property type="component" value="Unassembled WGS sequence"/>
</dbReference>